<dbReference type="CDD" id="cd02440">
    <property type="entry name" value="AdoMet_MTases"/>
    <property type="match status" value="1"/>
</dbReference>
<dbReference type="KEGG" id="kpin:30172241"/>
<dbReference type="AlphaFoldDB" id="A0AAJ8MPN5"/>
<keyword evidence="3" id="KW-1185">Reference proteome</keyword>
<accession>A0AAJ8MPN5</accession>
<dbReference type="EMBL" id="CP144525">
    <property type="protein sequence ID" value="WWC71266.1"/>
    <property type="molecule type" value="Genomic_DNA"/>
</dbReference>
<dbReference type="GO" id="GO:0008168">
    <property type="term" value="F:methyltransferase activity"/>
    <property type="evidence" value="ECO:0007669"/>
    <property type="project" value="TreeGrafter"/>
</dbReference>
<name>A0AAJ8MPN5_9TREE</name>
<reference evidence="2" key="2">
    <citation type="submission" date="2024-02" db="EMBL/GenBank/DDBJ databases">
        <title>Comparative genomics of Cryptococcus and Kwoniella reveals pathogenesis evolution and contrasting modes of karyotype evolution via chromosome fusion or intercentromeric recombination.</title>
        <authorList>
            <person name="Coelho M.A."/>
            <person name="David-Palma M."/>
            <person name="Shea T."/>
            <person name="Bowers K."/>
            <person name="McGinley-Smith S."/>
            <person name="Mohammad A.W."/>
            <person name="Gnirke A."/>
            <person name="Yurkov A.M."/>
            <person name="Nowrousian M."/>
            <person name="Sun S."/>
            <person name="Cuomo C.A."/>
            <person name="Heitman J."/>
        </authorList>
    </citation>
    <scope>NUCLEOTIDE SEQUENCE</scope>
    <source>
        <strain evidence="2">CBS 10737</strain>
    </source>
</reference>
<organism evidence="2 3">
    <name type="scientific">Kwoniella pini CBS 10737</name>
    <dbReference type="NCBI Taxonomy" id="1296096"/>
    <lineage>
        <taxon>Eukaryota</taxon>
        <taxon>Fungi</taxon>
        <taxon>Dikarya</taxon>
        <taxon>Basidiomycota</taxon>
        <taxon>Agaricomycotina</taxon>
        <taxon>Tremellomycetes</taxon>
        <taxon>Tremellales</taxon>
        <taxon>Cryptococcaceae</taxon>
        <taxon>Kwoniella</taxon>
    </lineage>
</organism>
<evidence type="ECO:0000313" key="3">
    <source>
        <dbReference type="Proteomes" id="UP000094020"/>
    </source>
</evidence>
<dbReference type="SUPFAM" id="SSF53335">
    <property type="entry name" value="S-adenosyl-L-methionine-dependent methyltransferases"/>
    <property type="match status" value="1"/>
</dbReference>
<evidence type="ECO:0000313" key="2">
    <source>
        <dbReference type="EMBL" id="WWC71266.1"/>
    </source>
</evidence>
<proteinExistence type="predicted"/>
<protein>
    <recommendedName>
        <fullName evidence="4">Methyltransferase type 11 domain-containing protein</fullName>
    </recommendedName>
</protein>
<dbReference type="Proteomes" id="UP000094020">
    <property type="component" value="Chromosome 7"/>
</dbReference>
<evidence type="ECO:0008006" key="4">
    <source>
        <dbReference type="Google" id="ProtNLM"/>
    </source>
</evidence>
<reference evidence="2" key="1">
    <citation type="submission" date="2013-07" db="EMBL/GenBank/DDBJ databases">
        <authorList>
            <consortium name="The Broad Institute Genome Sequencing Platform"/>
            <person name="Cuomo C."/>
            <person name="Litvintseva A."/>
            <person name="Chen Y."/>
            <person name="Heitman J."/>
            <person name="Sun S."/>
            <person name="Springer D."/>
            <person name="Dromer F."/>
            <person name="Young S.K."/>
            <person name="Zeng Q."/>
            <person name="Gargeya S."/>
            <person name="Fitzgerald M."/>
            <person name="Abouelleil A."/>
            <person name="Alvarado L."/>
            <person name="Berlin A.M."/>
            <person name="Chapman S.B."/>
            <person name="Dewar J."/>
            <person name="Goldberg J."/>
            <person name="Griggs A."/>
            <person name="Gujja S."/>
            <person name="Hansen M."/>
            <person name="Howarth C."/>
            <person name="Imamovic A."/>
            <person name="Larimer J."/>
            <person name="McCowan C."/>
            <person name="Murphy C."/>
            <person name="Pearson M."/>
            <person name="Priest M."/>
            <person name="Roberts A."/>
            <person name="Saif S."/>
            <person name="Shea T."/>
            <person name="Sykes S."/>
            <person name="Wortman J."/>
            <person name="Nusbaum C."/>
            <person name="Birren B."/>
        </authorList>
    </citation>
    <scope>NUCLEOTIDE SEQUENCE</scope>
    <source>
        <strain evidence="2">CBS 10737</strain>
    </source>
</reference>
<dbReference type="PANTHER" id="PTHR43591">
    <property type="entry name" value="METHYLTRANSFERASE"/>
    <property type="match status" value="1"/>
</dbReference>
<feature type="region of interest" description="Disordered" evidence="1">
    <location>
        <begin position="1"/>
        <end position="21"/>
    </location>
</feature>
<dbReference type="Gene3D" id="3.40.50.150">
    <property type="entry name" value="Vaccinia Virus protein VP39"/>
    <property type="match status" value="1"/>
</dbReference>
<dbReference type="PANTHER" id="PTHR43591:SF24">
    <property type="entry name" value="2-METHOXY-6-POLYPRENYL-1,4-BENZOQUINOL METHYLASE, MITOCHONDRIAL"/>
    <property type="match status" value="1"/>
</dbReference>
<feature type="compositionally biased region" description="Polar residues" evidence="1">
    <location>
        <begin position="1"/>
        <end position="13"/>
    </location>
</feature>
<dbReference type="RefSeq" id="XP_070059185.1">
    <property type="nucleotide sequence ID" value="XM_070203084.1"/>
</dbReference>
<gene>
    <name evidence="2" type="ORF">I206_105219</name>
</gene>
<evidence type="ECO:0000256" key="1">
    <source>
        <dbReference type="SAM" id="MobiDB-lite"/>
    </source>
</evidence>
<dbReference type="InterPro" id="IPR029063">
    <property type="entry name" value="SAM-dependent_MTases_sf"/>
</dbReference>
<dbReference type="Pfam" id="PF13489">
    <property type="entry name" value="Methyltransf_23"/>
    <property type="match status" value="1"/>
</dbReference>
<dbReference type="GeneID" id="30172241"/>
<sequence length="298" mass="34268">MNNWPFSSNLSETSSDHSVEDVGPIQWRDRTIWTVGKRGGWPIDVVEQERREAEHHLLRILLGHPFYERISEILKDTSNHHRKKVLDVGTGEGTWAIEMADLFPHIDEVAIQPVMVPPNCEMDLSKALPYPAQSLDIIHLRFLVNKVPEYLSLISQSLHLLKSGGLLLIFDNFTIPQDDLNNTPKGIQAFHDSYNRSLKTAKIQKVITEDIINILRGNGEIKGDLIKVPINHGNGRMKQLSKIHLINLKAWVESTKYMIIEYGEYTDSEFDILSEAYFKDIDINQLYTCYHSLWLRKA</sequence>